<dbReference type="InterPro" id="IPR029063">
    <property type="entry name" value="SAM-dependent_MTases_sf"/>
</dbReference>
<name>A0A7G7MBF3_9PSEU</name>
<evidence type="ECO:0000256" key="3">
    <source>
        <dbReference type="ARBA" id="ARBA00022691"/>
    </source>
</evidence>
<keyword evidence="5" id="KW-1185">Reference proteome</keyword>
<dbReference type="SUPFAM" id="SSF53335">
    <property type="entry name" value="S-adenosyl-L-methionine-dependent methyltransferases"/>
    <property type="match status" value="1"/>
</dbReference>
<dbReference type="AlphaFoldDB" id="A0A7G7MBF3"/>
<organism evidence="4 5">
    <name type="scientific">Pseudonocardia petroleophila</name>
    <dbReference type="NCBI Taxonomy" id="37331"/>
    <lineage>
        <taxon>Bacteria</taxon>
        <taxon>Bacillati</taxon>
        <taxon>Actinomycetota</taxon>
        <taxon>Actinomycetes</taxon>
        <taxon>Pseudonocardiales</taxon>
        <taxon>Pseudonocardiaceae</taxon>
        <taxon>Pseudonocardia</taxon>
    </lineage>
</organism>
<evidence type="ECO:0000256" key="2">
    <source>
        <dbReference type="ARBA" id="ARBA00022679"/>
    </source>
</evidence>
<reference evidence="4 5" key="1">
    <citation type="submission" date="2020-08" db="EMBL/GenBank/DDBJ databases">
        <authorList>
            <person name="Mo P."/>
        </authorList>
    </citation>
    <scope>NUCLEOTIDE SEQUENCE [LARGE SCALE GENOMIC DNA]</scope>
    <source>
        <strain evidence="4 5">CGMCC 4.1532</strain>
    </source>
</reference>
<dbReference type="Gene3D" id="3.40.50.150">
    <property type="entry name" value="Vaccinia Virus protein VP39"/>
    <property type="match status" value="1"/>
</dbReference>
<evidence type="ECO:0000313" key="4">
    <source>
        <dbReference type="EMBL" id="QNG50114.1"/>
    </source>
</evidence>
<dbReference type="Proteomes" id="UP000515728">
    <property type="component" value="Chromosome"/>
</dbReference>
<dbReference type="PROSITE" id="PS51682">
    <property type="entry name" value="SAM_OMT_I"/>
    <property type="match status" value="1"/>
</dbReference>
<evidence type="ECO:0000256" key="1">
    <source>
        <dbReference type="ARBA" id="ARBA00022603"/>
    </source>
</evidence>
<dbReference type="KEGG" id="ppel:H6H00_17755"/>
<proteinExistence type="predicted"/>
<dbReference type="GO" id="GO:0008171">
    <property type="term" value="F:O-methyltransferase activity"/>
    <property type="evidence" value="ECO:0007669"/>
    <property type="project" value="InterPro"/>
</dbReference>
<gene>
    <name evidence="4" type="ORF">H6H00_17755</name>
</gene>
<protein>
    <submittedName>
        <fullName evidence="4">O-methyltransferase</fullName>
    </submittedName>
</protein>
<keyword evidence="3" id="KW-0949">S-adenosyl-L-methionine</keyword>
<dbReference type="GO" id="GO:0032259">
    <property type="term" value="P:methylation"/>
    <property type="evidence" value="ECO:0007669"/>
    <property type="project" value="UniProtKB-KW"/>
</dbReference>
<dbReference type="RefSeq" id="WP_185716876.1">
    <property type="nucleotide sequence ID" value="NZ_BAAAWI010000001.1"/>
</dbReference>
<dbReference type="GO" id="GO:0008757">
    <property type="term" value="F:S-adenosylmethionine-dependent methyltransferase activity"/>
    <property type="evidence" value="ECO:0007669"/>
    <property type="project" value="TreeGrafter"/>
</dbReference>
<dbReference type="CDD" id="cd02440">
    <property type="entry name" value="AdoMet_MTases"/>
    <property type="match status" value="1"/>
</dbReference>
<dbReference type="Pfam" id="PF01596">
    <property type="entry name" value="Methyltransf_3"/>
    <property type="match status" value="1"/>
</dbReference>
<dbReference type="InterPro" id="IPR050362">
    <property type="entry name" value="Cation-dep_OMT"/>
</dbReference>
<dbReference type="PANTHER" id="PTHR10509:SF14">
    <property type="entry name" value="CAFFEOYL-COA O-METHYLTRANSFERASE 3-RELATED"/>
    <property type="match status" value="1"/>
</dbReference>
<dbReference type="PANTHER" id="PTHR10509">
    <property type="entry name" value="O-METHYLTRANSFERASE-RELATED"/>
    <property type="match status" value="1"/>
</dbReference>
<evidence type="ECO:0000313" key="5">
    <source>
        <dbReference type="Proteomes" id="UP000515728"/>
    </source>
</evidence>
<keyword evidence="1" id="KW-0489">Methyltransferase</keyword>
<dbReference type="EMBL" id="CP060131">
    <property type="protein sequence ID" value="QNG50114.1"/>
    <property type="molecule type" value="Genomic_DNA"/>
</dbReference>
<dbReference type="InterPro" id="IPR002935">
    <property type="entry name" value="SAM_O-MeTrfase"/>
</dbReference>
<sequence>MTWRDVDDYYTGLLLDEDPALDAALEANAEAGLPAIDVSPAQGKMLHLLARAIGARRILEVGTLGGYSTIWLARAVQPEGSVVTCEIDPHHARVAAANIARAGLADTVDVRVGPAVDTLAGLTGPFDLAFVDADKASNAEYFAHALRLSRPGGVIVVDNVVRGGRVVEEASTDAAVVGTRRFARALAAEERVDATVIQTVGSKGHDGFALAVVR</sequence>
<keyword evidence="2" id="KW-0808">Transferase</keyword>
<accession>A0A7G7MBF3</accession>